<evidence type="ECO:0000313" key="3">
    <source>
        <dbReference type="Proteomes" id="UP001179952"/>
    </source>
</evidence>
<gene>
    <name evidence="2" type="ORF">QJS04_geneDACA012591</name>
</gene>
<reference evidence="2" key="2">
    <citation type="submission" date="2023-06" db="EMBL/GenBank/DDBJ databases">
        <authorList>
            <person name="Ma L."/>
            <person name="Liu K.-W."/>
            <person name="Li Z."/>
            <person name="Hsiao Y.-Y."/>
            <person name="Qi Y."/>
            <person name="Fu T."/>
            <person name="Tang G."/>
            <person name="Zhang D."/>
            <person name="Sun W.-H."/>
            <person name="Liu D.-K."/>
            <person name="Li Y."/>
            <person name="Chen G.-Z."/>
            <person name="Liu X.-D."/>
            <person name="Liao X.-Y."/>
            <person name="Jiang Y.-T."/>
            <person name="Yu X."/>
            <person name="Hao Y."/>
            <person name="Huang J."/>
            <person name="Zhao X.-W."/>
            <person name="Ke S."/>
            <person name="Chen Y.-Y."/>
            <person name="Wu W.-L."/>
            <person name="Hsu J.-L."/>
            <person name="Lin Y.-F."/>
            <person name="Huang M.-D."/>
            <person name="Li C.-Y."/>
            <person name="Huang L."/>
            <person name="Wang Z.-W."/>
            <person name="Zhao X."/>
            <person name="Zhong W.-Y."/>
            <person name="Peng D.-H."/>
            <person name="Ahmad S."/>
            <person name="Lan S."/>
            <person name="Zhang J.-S."/>
            <person name="Tsai W.-C."/>
            <person name="Van De Peer Y."/>
            <person name="Liu Z.-J."/>
        </authorList>
    </citation>
    <scope>NUCLEOTIDE SEQUENCE</scope>
    <source>
        <strain evidence="2">SCP</strain>
        <tissue evidence="2">Leaves</tissue>
    </source>
</reference>
<dbReference type="EMBL" id="JAUJYN010000005">
    <property type="protein sequence ID" value="KAK1271959.1"/>
    <property type="molecule type" value="Genomic_DNA"/>
</dbReference>
<comment type="caution">
    <text evidence="2">The sequence shown here is derived from an EMBL/GenBank/DDBJ whole genome shotgun (WGS) entry which is preliminary data.</text>
</comment>
<dbReference type="PANTHER" id="PTHR33128:SF54">
    <property type="entry name" value="OS01G0849500 PROTEIN"/>
    <property type="match status" value="1"/>
</dbReference>
<evidence type="ECO:0000256" key="1">
    <source>
        <dbReference type="SAM" id="Phobius"/>
    </source>
</evidence>
<organism evidence="2 3">
    <name type="scientific">Acorus gramineus</name>
    <name type="common">Dwarf sweet flag</name>
    <dbReference type="NCBI Taxonomy" id="55184"/>
    <lineage>
        <taxon>Eukaryota</taxon>
        <taxon>Viridiplantae</taxon>
        <taxon>Streptophyta</taxon>
        <taxon>Embryophyta</taxon>
        <taxon>Tracheophyta</taxon>
        <taxon>Spermatophyta</taxon>
        <taxon>Magnoliopsida</taxon>
        <taxon>Liliopsida</taxon>
        <taxon>Acoraceae</taxon>
        <taxon>Acorus</taxon>
    </lineage>
</organism>
<dbReference type="Proteomes" id="UP001179952">
    <property type="component" value="Unassembled WGS sequence"/>
</dbReference>
<keyword evidence="1" id="KW-0472">Membrane</keyword>
<protein>
    <recommendedName>
        <fullName evidence="4">Transmembrane protein</fullName>
    </recommendedName>
</protein>
<reference evidence="2" key="1">
    <citation type="journal article" date="2023" name="Nat. Commun.">
        <title>Diploid and tetraploid genomes of Acorus and the evolution of monocots.</title>
        <authorList>
            <person name="Ma L."/>
            <person name="Liu K.W."/>
            <person name="Li Z."/>
            <person name="Hsiao Y.Y."/>
            <person name="Qi Y."/>
            <person name="Fu T."/>
            <person name="Tang G.D."/>
            <person name="Zhang D."/>
            <person name="Sun W.H."/>
            <person name="Liu D.K."/>
            <person name="Li Y."/>
            <person name="Chen G.Z."/>
            <person name="Liu X.D."/>
            <person name="Liao X.Y."/>
            <person name="Jiang Y.T."/>
            <person name="Yu X."/>
            <person name="Hao Y."/>
            <person name="Huang J."/>
            <person name="Zhao X.W."/>
            <person name="Ke S."/>
            <person name="Chen Y.Y."/>
            <person name="Wu W.L."/>
            <person name="Hsu J.L."/>
            <person name="Lin Y.F."/>
            <person name="Huang M.D."/>
            <person name="Li C.Y."/>
            <person name="Huang L."/>
            <person name="Wang Z.W."/>
            <person name="Zhao X."/>
            <person name="Zhong W.Y."/>
            <person name="Peng D.H."/>
            <person name="Ahmad S."/>
            <person name="Lan S."/>
            <person name="Zhang J.S."/>
            <person name="Tsai W.C."/>
            <person name="Van de Peer Y."/>
            <person name="Liu Z.J."/>
        </authorList>
    </citation>
    <scope>NUCLEOTIDE SEQUENCE</scope>
    <source>
        <strain evidence="2">SCP</strain>
    </source>
</reference>
<name>A0AAV9B6P0_ACOGR</name>
<feature type="transmembrane region" description="Helical" evidence="1">
    <location>
        <begin position="40"/>
        <end position="62"/>
    </location>
</feature>
<keyword evidence="1" id="KW-1133">Transmembrane helix</keyword>
<dbReference type="AlphaFoldDB" id="A0AAV9B6P0"/>
<dbReference type="PANTHER" id="PTHR33128">
    <property type="entry name" value="OS05G0103400 PROTEIN"/>
    <property type="match status" value="1"/>
</dbReference>
<evidence type="ECO:0008006" key="4">
    <source>
        <dbReference type="Google" id="ProtNLM"/>
    </source>
</evidence>
<sequence>MKDWASTIIAVALFAFLSPGLIFQLPGKHQPVDFMNMKTSFVSVFVHAVIFAVLLILFLVLLNVHLYA</sequence>
<accession>A0AAV9B6P0</accession>
<dbReference type="Pfam" id="PF11820">
    <property type="entry name" value="DUF3339"/>
    <property type="match status" value="1"/>
</dbReference>
<keyword evidence="3" id="KW-1185">Reference proteome</keyword>
<evidence type="ECO:0000313" key="2">
    <source>
        <dbReference type="EMBL" id="KAK1271959.1"/>
    </source>
</evidence>
<proteinExistence type="predicted"/>
<dbReference type="InterPro" id="IPR021775">
    <property type="entry name" value="DUF3339"/>
</dbReference>
<keyword evidence="1" id="KW-0812">Transmembrane</keyword>